<dbReference type="EMBL" id="AAILSW010000024">
    <property type="protein sequence ID" value="ECF6074863.1"/>
    <property type="molecule type" value="Genomic_DNA"/>
</dbReference>
<sequence length="71" mass="7878">METLKFLAKFAQLSTLIVCSLPHNGSAFFGGNGIDPDMLSELLEILPDLIECAGYSRGLFYIPLRKEKRTS</sequence>
<name>A0A5Y2SGJ7_SALHO</name>
<accession>A0A5Y2SGJ7</accession>
<dbReference type="AlphaFoldDB" id="A0A5Y2SGJ7"/>
<organism evidence="1">
    <name type="scientific">Salmonella houtenae</name>
    <dbReference type="NCBI Taxonomy" id="59205"/>
    <lineage>
        <taxon>Bacteria</taxon>
        <taxon>Pseudomonadati</taxon>
        <taxon>Pseudomonadota</taxon>
        <taxon>Gammaproteobacteria</taxon>
        <taxon>Enterobacterales</taxon>
        <taxon>Enterobacteriaceae</taxon>
        <taxon>Salmonella</taxon>
    </lineage>
</organism>
<gene>
    <name evidence="1" type="ORF">FNH47_12555</name>
</gene>
<reference evidence="1" key="1">
    <citation type="submission" date="2019-07" db="EMBL/GenBank/DDBJ databases">
        <authorList>
            <person name="Ashton P.M."/>
            <person name="Dallman T."/>
            <person name="Nair S."/>
            <person name="De Pinna E."/>
            <person name="Peters T."/>
            <person name="Grant K."/>
        </authorList>
    </citation>
    <scope>NUCLEOTIDE SEQUENCE [LARGE SCALE GENOMIC DNA]</scope>
    <source>
        <strain evidence="1">674345</strain>
    </source>
</reference>
<proteinExistence type="predicted"/>
<evidence type="ECO:0000313" key="1">
    <source>
        <dbReference type="EMBL" id="ECF6074863.1"/>
    </source>
</evidence>
<protein>
    <submittedName>
        <fullName evidence="1">Uncharacterized protein</fullName>
    </submittedName>
</protein>
<comment type="caution">
    <text evidence="1">The sequence shown here is derived from an EMBL/GenBank/DDBJ whole genome shotgun (WGS) entry which is preliminary data.</text>
</comment>
<dbReference type="Proteomes" id="UP000839836">
    <property type="component" value="Unassembled WGS sequence"/>
</dbReference>